<dbReference type="Proteomes" id="UP001429984">
    <property type="component" value="Unassembled WGS sequence"/>
</dbReference>
<dbReference type="RefSeq" id="WP_194929109.1">
    <property type="nucleotide sequence ID" value="NZ_JADLZT010000001.1"/>
</dbReference>
<feature type="signal peptide" evidence="1">
    <location>
        <begin position="1"/>
        <end position="31"/>
    </location>
</feature>
<name>A0ABS0B1Y9_9GAMM</name>
<sequence length="128" mass="13661">MPRHRHRLLRALHASLMLVLVLCLAGQPLLAAVGEVHEATHHAAQAALHDDHAPAHDVTEAGSDQCREDGTLHLLLHYAHCCGHNVPLAAAASPALDAVPVDRQGLPPVMSHVASLRPNTPFRPPIQA</sequence>
<gene>
    <name evidence="2" type="ORF">IU514_00505</name>
</gene>
<evidence type="ECO:0008006" key="4">
    <source>
        <dbReference type="Google" id="ProtNLM"/>
    </source>
</evidence>
<keyword evidence="1" id="KW-0732">Signal</keyword>
<evidence type="ECO:0000256" key="1">
    <source>
        <dbReference type="SAM" id="SignalP"/>
    </source>
</evidence>
<reference evidence="2 3" key="1">
    <citation type="submission" date="2020-11" db="EMBL/GenBank/DDBJ databases">
        <title>Draft Genome Sequence and Secondary Metabolite Biosynthetic Potential of the Lysobacter niastensis Type strain DSM 18481.</title>
        <authorList>
            <person name="Turrini P."/>
            <person name="Artuso I."/>
            <person name="Tescari M."/>
            <person name="Lugli G.A."/>
            <person name="Frangipani E."/>
            <person name="Ventura M."/>
            <person name="Visca P."/>
        </authorList>
    </citation>
    <scope>NUCLEOTIDE SEQUENCE [LARGE SCALE GENOMIC DNA]</scope>
    <source>
        <strain evidence="2 3">DSM 18481</strain>
    </source>
</reference>
<organism evidence="2 3">
    <name type="scientific">Lysobacter niastensis</name>
    <dbReference type="NCBI Taxonomy" id="380629"/>
    <lineage>
        <taxon>Bacteria</taxon>
        <taxon>Pseudomonadati</taxon>
        <taxon>Pseudomonadota</taxon>
        <taxon>Gammaproteobacteria</taxon>
        <taxon>Lysobacterales</taxon>
        <taxon>Lysobacteraceae</taxon>
        <taxon>Lysobacter</taxon>
    </lineage>
</organism>
<dbReference type="EMBL" id="JADLZT010000001">
    <property type="protein sequence ID" value="MBF6022496.1"/>
    <property type="molecule type" value="Genomic_DNA"/>
</dbReference>
<comment type="caution">
    <text evidence="2">The sequence shown here is derived from an EMBL/GenBank/DDBJ whole genome shotgun (WGS) entry which is preliminary data.</text>
</comment>
<evidence type="ECO:0000313" key="2">
    <source>
        <dbReference type="EMBL" id="MBF6022496.1"/>
    </source>
</evidence>
<proteinExistence type="predicted"/>
<protein>
    <recommendedName>
        <fullName evidence="4">DUF2946 domain-containing protein</fullName>
    </recommendedName>
</protein>
<keyword evidence="3" id="KW-1185">Reference proteome</keyword>
<feature type="chain" id="PRO_5047525032" description="DUF2946 domain-containing protein" evidence="1">
    <location>
        <begin position="32"/>
        <end position="128"/>
    </location>
</feature>
<accession>A0ABS0B1Y9</accession>
<evidence type="ECO:0000313" key="3">
    <source>
        <dbReference type="Proteomes" id="UP001429984"/>
    </source>
</evidence>